<dbReference type="EMBL" id="UYWY01021130">
    <property type="protein sequence ID" value="VDM43459.1"/>
    <property type="molecule type" value="Genomic_DNA"/>
</dbReference>
<proteinExistence type="predicted"/>
<evidence type="ECO:0000313" key="1">
    <source>
        <dbReference type="EMBL" id="VDM43459.1"/>
    </source>
</evidence>
<name>A0A183UUG8_TOXCA</name>
<evidence type="ECO:0000313" key="3">
    <source>
        <dbReference type="WBParaSite" id="TCNE_0001213801-mRNA-1"/>
    </source>
</evidence>
<evidence type="ECO:0000313" key="2">
    <source>
        <dbReference type="Proteomes" id="UP000050794"/>
    </source>
</evidence>
<protein>
    <submittedName>
        <fullName evidence="3">Reverse transcriptase domain-containing protein</fullName>
    </submittedName>
</protein>
<dbReference type="AlphaFoldDB" id="A0A183UUG8"/>
<reference evidence="1 2" key="2">
    <citation type="submission" date="2018-11" db="EMBL/GenBank/DDBJ databases">
        <authorList>
            <consortium name="Pathogen Informatics"/>
        </authorList>
    </citation>
    <scope>NUCLEOTIDE SEQUENCE [LARGE SCALE GENOMIC DNA]</scope>
</reference>
<gene>
    <name evidence="1" type="ORF">TCNE_LOCUS12138</name>
</gene>
<dbReference type="Proteomes" id="UP000050794">
    <property type="component" value="Unassembled WGS sequence"/>
</dbReference>
<dbReference type="WBParaSite" id="TCNE_0001213801-mRNA-1">
    <property type="protein sequence ID" value="TCNE_0001213801-mRNA-1"/>
    <property type="gene ID" value="TCNE_0001213801"/>
</dbReference>
<organism evidence="2 3">
    <name type="scientific">Toxocara canis</name>
    <name type="common">Canine roundworm</name>
    <dbReference type="NCBI Taxonomy" id="6265"/>
    <lineage>
        <taxon>Eukaryota</taxon>
        <taxon>Metazoa</taxon>
        <taxon>Ecdysozoa</taxon>
        <taxon>Nematoda</taxon>
        <taxon>Chromadorea</taxon>
        <taxon>Rhabditida</taxon>
        <taxon>Spirurina</taxon>
        <taxon>Ascaridomorpha</taxon>
        <taxon>Ascaridoidea</taxon>
        <taxon>Toxocaridae</taxon>
        <taxon>Toxocara</taxon>
    </lineage>
</organism>
<sequence>MLLFADDVVLTAENQQTLQDLLKELNINAKATGLKIHIGKTQWMKNEYCPGFDMKLENQNVELVDCYIYQRKAIQMDNDIG</sequence>
<reference evidence="3" key="1">
    <citation type="submission" date="2016-06" db="UniProtKB">
        <authorList>
            <consortium name="WormBaseParasite"/>
        </authorList>
    </citation>
    <scope>IDENTIFICATION</scope>
</reference>
<keyword evidence="2" id="KW-1185">Reference proteome</keyword>
<accession>A0A183UUG8</accession>